<organism evidence="2 3">
    <name type="scientific">Anopheles minimus</name>
    <dbReference type="NCBI Taxonomy" id="112268"/>
    <lineage>
        <taxon>Eukaryota</taxon>
        <taxon>Metazoa</taxon>
        <taxon>Ecdysozoa</taxon>
        <taxon>Arthropoda</taxon>
        <taxon>Hexapoda</taxon>
        <taxon>Insecta</taxon>
        <taxon>Pterygota</taxon>
        <taxon>Neoptera</taxon>
        <taxon>Endopterygota</taxon>
        <taxon>Diptera</taxon>
        <taxon>Nematocera</taxon>
        <taxon>Culicoidea</taxon>
        <taxon>Culicidae</taxon>
        <taxon>Anophelinae</taxon>
        <taxon>Anopheles</taxon>
    </lineage>
</organism>
<dbReference type="VEuPathDB" id="VectorBase:AMIN001853"/>
<reference evidence="3" key="1">
    <citation type="submission" date="2013-03" db="EMBL/GenBank/DDBJ databases">
        <title>The Genome Sequence of Anopheles minimus MINIMUS1.</title>
        <authorList>
            <consortium name="The Broad Institute Genomics Platform"/>
            <person name="Neafsey D.E."/>
            <person name="Walton C."/>
            <person name="Walker B."/>
            <person name="Young S.K."/>
            <person name="Zeng Q."/>
            <person name="Gargeya S."/>
            <person name="Fitzgerald M."/>
            <person name="Haas B."/>
            <person name="Abouelleil A."/>
            <person name="Allen A.W."/>
            <person name="Alvarado L."/>
            <person name="Arachchi H.M."/>
            <person name="Berlin A.M."/>
            <person name="Chapman S.B."/>
            <person name="Gainer-Dewar J."/>
            <person name="Goldberg J."/>
            <person name="Griggs A."/>
            <person name="Gujja S."/>
            <person name="Hansen M."/>
            <person name="Howarth C."/>
            <person name="Imamovic A."/>
            <person name="Ireland A."/>
            <person name="Larimer J."/>
            <person name="McCowan C."/>
            <person name="Murphy C."/>
            <person name="Pearson M."/>
            <person name="Poon T.W."/>
            <person name="Priest M."/>
            <person name="Roberts A."/>
            <person name="Saif S."/>
            <person name="Shea T."/>
            <person name="Sisk P."/>
            <person name="Sykes S."/>
            <person name="Wortman J."/>
            <person name="Nusbaum C."/>
            <person name="Birren B."/>
        </authorList>
    </citation>
    <scope>NUCLEOTIDE SEQUENCE [LARGE SCALE GENOMIC DNA]</scope>
    <source>
        <strain evidence="3">MINIMUS1</strain>
    </source>
</reference>
<reference evidence="2" key="2">
    <citation type="submission" date="2020-05" db="UniProtKB">
        <authorList>
            <consortium name="EnsemblMetazoa"/>
        </authorList>
    </citation>
    <scope>IDENTIFICATION</scope>
    <source>
        <strain evidence="2">MINIMUS1</strain>
    </source>
</reference>
<feature type="region of interest" description="Disordered" evidence="1">
    <location>
        <begin position="1"/>
        <end position="21"/>
    </location>
</feature>
<accession>A0A182VUV9</accession>
<feature type="region of interest" description="Disordered" evidence="1">
    <location>
        <begin position="311"/>
        <end position="411"/>
    </location>
</feature>
<dbReference type="AlphaFoldDB" id="A0A182VUV9"/>
<evidence type="ECO:0000313" key="3">
    <source>
        <dbReference type="Proteomes" id="UP000075920"/>
    </source>
</evidence>
<feature type="compositionally biased region" description="Low complexity" evidence="1">
    <location>
        <begin position="382"/>
        <end position="394"/>
    </location>
</feature>
<sequence>MNRAQPKPKRNGESKSANILPEDEEIAKRYIEWKQLLNKYDNTNEGEDDGIPIEDLLELYEEADDEQYEEVDQALECSDDDNDKDCPQSDYAALQKEVAGALKERSVVWKNNGLDNLFSSDFSLSVDCVQRWLGECEHGTGRQVTQERETRFTEYDGRTQKNVTHRENISIMNERTRQQLSSEHNSNYEFCDSNQRTVIVHQLEKSTISSFITVDPRESNGTGCGTIPKLPMHSFFGNVSTFTPFKLPNNVPSQRPTTAGKGRFGRQLTEGRVINTSSFDSSSLIRLMENSLKIVPKSVVANDIKNKQLRSVPSTRRVRFKLSKNPRKRVTESSDSSDSDQSLRDSESSGNSSSPKRRSVRVTKKPQYTSNPVRRPKKKIESSSSDSWSPNSKSRTATSSTNDEKRMDTRNNQHQYLMPSNYRKMLSVNGHCPYQMEGIIIYRPKPIHQGLPRDAGNILIQTKDLDLSGIKSNLRRKKFDNFSRRLHPNSVLVYYMSDTDEDSMTTSVGRNLHDDSSDDDPILRVKPQLCVLSFFNDGT</sequence>
<name>A0A182VUV9_9DIPT</name>
<protein>
    <submittedName>
        <fullName evidence="2">Uncharacterized protein</fullName>
    </submittedName>
</protein>
<dbReference type="EnsemblMetazoa" id="AMIN001853-RA">
    <property type="protein sequence ID" value="AMIN001853-PA"/>
    <property type="gene ID" value="AMIN001853"/>
</dbReference>
<proteinExistence type="predicted"/>
<evidence type="ECO:0000313" key="2">
    <source>
        <dbReference type="EnsemblMetazoa" id="AMIN001853-PA"/>
    </source>
</evidence>
<feature type="compositionally biased region" description="Basic residues" evidence="1">
    <location>
        <begin position="316"/>
        <end position="328"/>
    </location>
</feature>
<feature type="compositionally biased region" description="Basic and acidic residues" evidence="1">
    <location>
        <begin position="402"/>
        <end position="411"/>
    </location>
</feature>
<evidence type="ECO:0000256" key="1">
    <source>
        <dbReference type="SAM" id="MobiDB-lite"/>
    </source>
</evidence>
<keyword evidence="3" id="KW-1185">Reference proteome</keyword>
<dbReference type="Proteomes" id="UP000075920">
    <property type="component" value="Unassembled WGS sequence"/>
</dbReference>
<feature type="compositionally biased region" description="Basic residues" evidence="1">
    <location>
        <begin position="355"/>
        <end position="364"/>
    </location>
</feature>